<dbReference type="OMA" id="FAVQFQQ"/>
<dbReference type="Proteomes" id="UP000038009">
    <property type="component" value="Unassembled WGS sequence"/>
</dbReference>
<reference evidence="2 3" key="1">
    <citation type="journal article" date="2015" name="PLoS Pathog.">
        <title>Leptomonas seymouri: Adaptations to the Dixenous Life Cycle Analyzed by Genome Sequencing, Transcriptome Profiling and Co-infection with Leishmania donovani.</title>
        <authorList>
            <person name="Kraeva N."/>
            <person name="Butenko A."/>
            <person name="Hlavacova J."/>
            <person name="Kostygov A."/>
            <person name="Myskova J."/>
            <person name="Grybchuk D."/>
            <person name="Lestinova T."/>
            <person name="Votypka J."/>
            <person name="Volf P."/>
            <person name="Opperdoes F."/>
            <person name="Flegontov P."/>
            <person name="Lukes J."/>
            <person name="Yurchenko V."/>
        </authorList>
    </citation>
    <scope>NUCLEOTIDE SEQUENCE [LARGE SCALE GENOMIC DNA]</scope>
    <source>
        <strain evidence="2 3">ATCC 30220</strain>
    </source>
</reference>
<gene>
    <name evidence="2" type="ORF">ABL78_1348</name>
</gene>
<evidence type="ECO:0000313" key="2">
    <source>
        <dbReference type="EMBL" id="KPI89580.1"/>
    </source>
</evidence>
<proteinExistence type="predicted"/>
<dbReference type="OrthoDB" id="271093at2759"/>
<organism evidence="2 3">
    <name type="scientific">Leptomonas seymouri</name>
    <dbReference type="NCBI Taxonomy" id="5684"/>
    <lineage>
        <taxon>Eukaryota</taxon>
        <taxon>Discoba</taxon>
        <taxon>Euglenozoa</taxon>
        <taxon>Kinetoplastea</taxon>
        <taxon>Metakinetoplastina</taxon>
        <taxon>Trypanosomatida</taxon>
        <taxon>Trypanosomatidae</taxon>
        <taxon>Leishmaniinae</taxon>
        <taxon>Leptomonas</taxon>
    </lineage>
</organism>
<dbReference type="VEuPathDB" id="TriTrypDB:Lsey_0021_0490"/>
<protein>
    <submittedName>
        <fullName evidence="2">Uncharacterized protein</fullName>
    </submittedName>
</protein>
<keyword evidence="3" id="KW-1185">Reference proteome</keyword>
<accession>A0A0N1PDD8</accession>
<feature type="region of interest" description="Disordered" evidence="1">
    <location>
        <begin position="253"/>
        <end position="274"/>
    </location>
</feature>
<dbReference type="EMBL" id="LJSK01000021">
    <property type="protein sequence ID" value="KPI89580.1"/>
    <property type="molecule type" value="Genomic_DNA"/>
</dbReference>
<comment type="caution">
    <text evidence="2">The sequence shown here is derived from an EMBL/GenBank/DDBJ whole genome shotgun (WGS) entry which is preliminary data.</text>
</comment>
<name>A0A0N1PDD8_LEPSE</name>
<dbReference type="AlphaFoldDB" id="A0A0N1PDD8"/>
<sequence length="310" mass="35314">MLRRVKLPSPSFMRSGRFLFSRTCNLLLEQSAEERAREEELRQKIQQKYRGMQIPPIAEHHYGHFSTMGINETAAHQAAGDARSQDFGNFGGQNVQGRGKVDWMMLFTGCALVYFSGKIFFNQFTRGVNGLEMPLWTASVEIQAKHLVFAIQFNRDEQDQLKKEFEAFRQTNPFVNFFEWLRSRRPEFCSGRKYNADYVLNALVSSLRSNDNVQLASLVRTLQQSMNQQTGDSLQRVDNFVERLQSTGHLLQAMHGTGPTNASAPSFQPMPELMPSLEHTQGRAEKSDLNCALEAKSGEAHSSIPFYDMK</sequence>
<evidence type="ECO:0000256" key="1">
    <source>
        <dbReference type="SAM" id="MobiDB-lite"/>
    </source>
</evidence>
<evidence type="ECO:0000313" key="3">
    <source>
        <dbReference type="Proteomes" id="UP000038009"/>
    </source>
</evidence>